<evidence type="ECO:0000256" key="2">
    <source>
        <dbReference type="ARBA" id="ARBA00012438"/>
    </source>
</evidence>
<feature type="domain" description="Histidine kinase" evidence="13">
    <location>
        <begin position="298"/>
        <end position="504"/>
    </location>
</feature>
<dbReference type="PANTHER" id="PTHR43395">
    <property type="entry name" value="SENSOR HISTIDINE KINASE CHEA"/>
    <property type="match status" value="1"/>
</dbReference>
<dbReference type="PRINTS" id="PR00344">
    <property type="entry name" value="BCTRLSENSOR"/>
</dbReference>
<evidence type="ECO:0000256" key="1">
    <source>
        <dbReference type="ARBA" id="ARBA00000085"/>
    </source>
</evidence>
<dbReference type="SUPFAM" id="SSF55874">
    <property type="entry name" value="ATPase domain of HSP90 chaperone/DNA topoisomerase II/histidine kinase"/>
    <property type="match status" value="1"/>
</dbReference>
<dbReference type="PROSITE" id="PS50109">
    <property type="entry name" value="HIS_KIN"/>
    <property type="match status" value="1"/>
</dbReference>
<evidence type="ECO:0000259" key="14">
    <source>
        <dbReference type="PROSITE" id="PS50851"/>
    </source>
</evidence>
<evidence type="ECO:0000259" key="13">
    <source>
        <dbReference type="PROSITE" id="PS50109"/>
    </source>
</evidence>
<dbReference type="InterPro" id="IPR036061">
    <property type="entry name" value="CheW-like_dom_sf"/>
</dbReference>
<keyword evidence="8" id="KW-0418">Kinase</keyword>
<dbReference type="PROSITE" id="PS50851">
    <property type="entry name" value="CHEW"/>
    <property type="match status" value="1"/>
</dbReference>
<dbReference type="CDD" id="cd16916">
    <property type="entry name" value="HATPase_CheA-like"/>
    <property type="match status" value="1"/>
</dbReference>
<reference evidence="16 17" key="1">
    <citation type="submission" date="2017-11" db="EMBL/GenBank/DDBJ databases">
        <title>Genome-resolved metagenomics identifies genetic mobility, metabolic interactions, and unexpected diversity in perchlorate-reducing communities.</title>
        <authorList>
            <person name="Barnum T.P."/>
            <person name="Figueroa I.A."/>
            <person name="Carlstrom C.I."/>
            <person name="Lucas L.N."/>
            <person name="Engelbrektson A.L."/>
            <person name="Coates J.D."/>
        </authorList>
    </citation>
    <scope>NUCLEOTIDE SEQUENCE [LARGE SCALE GENOMIC DNA]</scope>
    <source>
        <strain evidence="16">BM706</strain>
    </source>
</reference>
<sequence>MNDILNNIRENVPFMMFGDGTVYAKMTELIMSLPDDEPAKKILGEALDDTFFSSFDEFDTKLSEFSKLLKDIQEGTLDESEKREKTRKKITDSELVNDFVVESNEGLNEFEVKLLAFENDNDISFINDIFRVVNTIKGSSGFLEFDELNHYAHIGENLLDELRNNRITIDDRVIEFLFTVLDALKKSLQEVSESLKDGFFPEFSLDTEWIEKEVEEIREGSAKVVIDKKDLDLIKEESKKTLEEDSEKIDGSGKITKFLKVDTDKVDFLLDNVGELIVVNNMLFQDESILQITEKTTQKILGELKRISTRLQTSSMALRMVPIGATFQKMMRVVRDNSKRLKKAIKLKISGEGTEIDRNMVDKLHDPLMHMIRNSCDHGIEMPKEREEAGKPSTGNIWLSSYHKGGNIVIEIRDDGKGLSKEKILKKALDNDLITPEQHLTDKEIFNLIFKPGFSTAEKVSEISGRGVGMDVVKNAITSLGGRVDIESTDGQGSVFYIKLPLTLAILDGVVIRIGDERFIIPAQVVEEAIKPTAEDYFNMANQGEMIKVRDLVHPLVRLPEVFQVESDSKNPEDGIVIIVETDRKKIGLMADEILGKQEVVIKNLGAFFKKYDFISSGAIMGDGTVSLIIDINKLL</sequence>
<dbReference type="Pfam" id="PF01584">
    <property type="entry name" value="CheW"/>
    <property type="match status" value="1"/>
</dbReference>
<dbReference type="SUPFAM" id="SSF50341">
    <property type="entry name" value="CheW-like"/>
    <property type="match status" value="1"/>
</dbReference>
<dbReference type="SMART" id="SM00387">
    <property type="entry name" value="HATPase_c"/>
    <property type="match status" value="1"/>
</dbReference>
<dbReference type="InterPro" id="IPR036890">
    <property type="entry name" value="HATPase_C_sf"/>
</dbReference>
<dbReference type="CDD" id="cd00088">
    <property type="entry name" value="HPT"/>
    <property type="match status" value="1"/>
</dbReference>
<dbReference type="SUPFAM" id="SSF47384">
    <property type="entry name" value="Homodimeric domain of signal transducing histidine kinase"/>
    <property type="match status" value="1"/>
</dbReference>
<feature type="domain" description="HPt" evidence="15">
    <location>
        <begin position="88"/>
        <end position="191"/>
    </location>
</feature>
<dbReference type="InterPro" id="IPR037006">
    <property type="entry name" value="CheA-like_homodim_sf"/>
</dbReference>
<evidence type="ECO:0000256" key="8">
    <source>
        <dbReference type="ARBA" id="ARBA00022777"/>
    </source>
</evidence>
<dbReference type="GO" id="GO:0000155">
    <property type="term" value="F:phosphorelay sensor kinase activity"/>
    <property type="evidence" value="ECO:0007669"/>
    <property type="project" value="InterPro"/>
</dbReference>
<dbReference type="CDD" id="cd00731">
    <property type="entry name" value="CheA_reg"/>
    <property type="match status" value="1"/>
</dbReference>
<evidence type="ECO:0000313" key="17">
    <source>
        <dbReference type="Proteomes" id="UP000234857"/>
    </source>
</evidence>
<feature type="domain" description="CheW-like" evidence="14">
    <location>
        <begin position="506"/>
        <end position="636"/>
    </location>
</feature>
<accession>A0A2N5ZE31</accession>
<evidence type="ECO:0000256" key="10">
    <source>
        <dbReference type="ARBA" id="ARBA00023012"/>
    </source>
</evidence>
<keyword evidence="6" id="KW-0808">Transferase</keyword>
<dbReference type="Gene3D" id="3.30.565.10">
    <property type="entry name" value="Histidine kinase-like ATPase, C-terminal domain"/>
    <property type="match status" value="1"/>
</dbReference>
<evidence type="ECO:0000256" key="12">
    <source>
        <dbReference type="PROSITE-ProRule" id="PRU00110"/>
    </source>
</evidence>
<gene>
    <name evidence="16" type="ORF">C0601_08790</name>
</gene>
<dbReference type="FunFam" id="3.30.565.10:FF:000016">
    <property type="entry name" value="Chemotaxis protein CheA, putative"/>
    <property type="match status" value="1"/>
</dbReference>
<dbReference type="GO" id="GO:0005737">
    <property type="term" value="C:cytoplasm"/>
    <property type="evidence" value="ECO:0007669"/>
    <property type="project" value="InterPro"/>
</dbReference>
<evidence type="ECO:0000313" key="16">
    <source>
        <dbReference type="EMBL" id="PLX16922.1"/>
    </source>
</evidence>
<protein>
    <recommendedName>
        <fullName evidence="3">Chemotaxis protein CheA</fullName>
        <ecNumber evidence="2">2.7.13.3</ecNumber>
    </recommendedName>
</protein>
<dbReference type="InterPro" id="IPR036097">
    <property type="entry name" value="HisK_dim/P_sf"/>
</dbReference>
<dbReference type="PANTHER" id="PTHR43395:SF10">
    <property type="entry name" value="CHEMOTAXIS PROTEIN CHEA"/>
    <property type="match status" value="1"/>
</dbReference>
<evidence type="ECO:0000256" key="3">
    <source>
        <dbReference type="ARBA" id="ARBA00021495"/>
    </source>
</evidence>
<proteinExistence type="predicted"/>
<organism evidence="16 17">
    <name type="scientific">Muiribacterium halophilum</name>
    <dbReference type="NCBI Taxonomy" id="2053465"/>
    <lineage>
        <taxon>Bacteria</taxon>
        <taxon>Candidatus Muiribacteriota</taxon>
        <taxon>Candidatus Muiribacteriia</taxon>
        <taxon>Candidatus Muiribacteriales</taxon>
        <taxon>Candidatus Muiribacteriaceae</taxon>
        <taxon>Candidatus Muiribacterium</taxon>
    </lineage>
</organism>
<dbReference type="Pfam" id="PF01627">
    <property type="entry name" value="Hpt"/>
    <property type="match status" value="1"/>
</dbReference>
<evidence type="ECO:0000259" key="15">
    <source>
        <dbReference type="PROSITE" id="PS50894"/>
    </source>
</evidence>
<keyword evidence="7" id="KW-0547">Nucleotide-binding</keyword>
<dbReference type="PROSITE" id="PS50894">
    <property type="entry name" value="HPT"/>
    <property type="match status" value="1"/>
</dbReference>
<evidence type="ECO:0000256" key="7">
    <source>
        <dbReference type="ARBA" id="ARBA00022741"/>
    </source>
</evidence>
<dbReference type="SMART" id="SM00260">
    <property type="entry name" value="CheW"/>
    <property type="match status" value="1"/>
</dbReference>
<dbReference type="SUPFAM" id="SSF47226">
    <property type="entry name" value="Histidine-containing phosphotransfer domain, HPT domain"/>
    <property type="match status" value="1"/>
</dbReference>
<dbReference type="InterPro" id="IPR003594">
    <property type="entry name" value="HATPase_dom"/>
</dbReference>
<evidence type="ECO:0000256" key="11">
    <source>
        <dbReference type="ARBA" id="ARBA00035100"/>
    </source>
</evidence>
<dbReference type="SMART" id="SM01231">
    <property type="entry name" value="H-kinase_dim"/>
    <property type="match status" value="1"/>
</dbReference>
<dbReference type="Gene3D" id="2.30.30.40">
    <property type="entry name" value="SH3 Domains"/>
    <property type="match status" value="1"/>
</dbReference>
<dbReference type="InterPro" id="IPR004358">
    <property type="entry name" value="Sig_transdc_His_kin-like_C"/>
</dbReference>
<evidence type="ECO:0000256" key="9">
    <source>
        <dbReference type="ARBA" id="ARBA00022840"/>
    </source>
</evidence>
<dbReference type="InterPro" id="IPR008207">
    <property type="entry name" value="Sig_transdc_His_kin_Hpt_dom"/>
</dbReference>
<dbReference type="GO" id="GO:0005524">
    <property type="term" value="F:ATP binding"/>
    <property type="evidence" value="ECO:0007669"/>
    <property type="project" value="UniProtKB-KW"/>
</dbReference>
<dbReference type="Gene3D" id="1.10.287.560">
    <property type="entry name" value="Histidine kinase CheA-like, homodimeric domain"/>
    <property type="match status" value="1"/>
</dbReference>
<dbReference type="InterPro" id="IPR004105">
    <property type="entry name" value="CheA-like_dim"/>
</dbReference>
<name>A0A2N5ZE31_MUIH1</name>
<comment type="caution">
    <text evidence="16">The sequence shown here is derived from an EMBL/GenBank/DDBJ whole genome shotgun (WGS) entry which is preliminary data.</text>
</comment>
<dbReference type="InterPro" id="IPR051315">
    <property type="entry name" value="Bact_Chemotaxis_CheA"/>
</dbReference>
<comment type="caution">
    <text evidence="12">Lacks conserved residue(s) required for the propagation of feature annotation.</text>
</comment>
<dbReference type="EC" id="2.7.13.3" evidence="2"/>
<comment type="catalytic activity">
    <reaction evidence="1">
        <text>ATP + protein L-histidine = ADP + protein N-phospho-L-histidine.</text>
        <dbReference type="EC" id="2.7.13.3"/>
    </reaction>
</comment>
<evidence type="ECO:0000256" key="5">
    <source>
        <dbReference type="ARBA" id="ARBA00022553"/>
    </source>
</evidence>
<dbReference type="Gene3D" id="1.20.120.160">
    <property type="entry name" value="HPT domain"/>
    <property type="match status" value="1"/>
</dbReference>
<evidence type="ECO:0000256" key="4">
    <source>
        <dbReference type="ARBA" id="ARBA00022500"/>
    </source>
</evidence>
<keyword evidence="9" id="KW-0067">ATP-binding</keyword>
<dbReference type="InterPro" id="IPR005467">
    <property type="entry name" value="His_kinase_dom"/>
</dbReference>
<dbReference type="Proteomes" id="UP000234857">
    <property type="component" value="Unassembled WGS sequence"/>
</dbReference>
<dbReference type="GO" id="GO:0006935">
    <property type="term" value="P:chemotaxis"/>
    <property type="evidence" value="ECO:0007669"/>
    <property type="project" value="UniProtKB-KW"/>
</dbReference>
<evidence type="ECO:0000256" key="6">
    <source>
        <dbReference type="ARBA" id="ARBA00022679"/>
    </source>
</evidence>
<dbReference type="Pfam" id="PF02518">
    <property type="entry name" value="HATPase_c"/>
    <property type="match status" value="1"/>
</dbReference>
<dbReference type="EMBL" id="PKTG01000100">
    <property type="protein sequence ID" value="PLX16922.1"/>
    <property type="molecule type" value="Genomic_DNA"/>
</dbReference>
<dbReference type="Pfam" id="PF02895">
    <property type="entry name" value="H-kinase_dim"/>
    <property type="match status" value="1"/>
</dbReference>
<comment type="function">
    <text evidence="11">Involved in the transmission of sensory signals from the chemoreceptors to the flagellar motors. CheA is autophosphorylated; it can transfer its phosphate group to either CheB or CheY.</text>
</comment>
<dbReference type="SMART" id="SM00073">
    <property type="entry name" value="HPT"/>
    <property type="match status" value="1"/>
</dbReference>
<keyword evidence="5" id="KW-0597">Phosphoprotein</keyword>
<dbReference type="InterPro" id="IPR036641">
    <property type="entry name" value="HPT_dom_sf"/>
</dbReference>
<dbReference type="InterPro" id="IPR002545">
    <property type="entry name" value="CheW-lke_dom"/>
</dbReference>
<keyword evidence="10" id="KW-0902">Two-component regulatory system</keyword>
<keyword evidence="4" id="KW-0145">Chemotaxis</keyword>
<dbReference type="AlphaFoldDB" id="A0A2N5ZE31"/>